<protein>
    <submittedName>
        <fullName evidence="2">Cell division protein DivIVA</fullName>
    </submittedName>
</protein>
<dbReference type="Gene3D" id="6.10.250.660">
    <property type="match status" value="1"/>
</dbReference>
<name>A0A430FND3_9BIFI</name>
<dbReference type="InterPro" id="IPR019932">
    <property type="entry name" value="CHP03543"/>
</dbReference>
<dbReference type="InterPro" id="IPR019933">
    <property type="entry name" value="DivIVA_domain"/>
</dbReference>
<reference evidence="2 3" key="1">
    <citation type="submission" date="2018-09" db="EMBL/GenBank/DDBJ databases">
        <title>Characterization of the phylogenetic diversity of five novel species belonging to the genus Bifidobacterium.</title>
        <authorList>
            <person name="Lugli G.A."/>
            <person name="Duranti S."/>
            <person name="Milani C."/>
        </authorList>
    </citation>
    <scope>NUCLEOTIDE SEQUENCE [LARGE SCALE GENOMIC DNA]</scope>
    <source>
        <strain evidence="2 3">2034B</strain>
    </source>
</reference>
<proteinExistence type="predicted"/>
<gene>
    <name evidence="2" type="ORF">D2E25_0650</name>
</gene>
<dbReference type="RefSeq" id="WP_125979567.1">
    <property type="nucleotide sequence ID" value="NZ_QXGL01000001.1"/>
</dbReference>
<organism evidence="2 3">
    <name type="scientific">Bifidobacterium goeldii</name>
    <dbReference type="NCBI Taxonomy" id="2306975"/>
    <lineage>
        <taxon>Bacteria</taxon>
        <taxon>Bacillati</taxon>
        <taxon>Actinomycetota</taxon>
        <taxon>Actinomycetes</taxon>
        <taxon>Bifidobacteriales</taxon>
        <taxon>Bifidobacteriaceae</taxon>
        <taxon>Bifidobacterium</taxon>
    </lineage>
</organism>
<dbReference type="EMBL" id="QXGL01000001">
    <property type="protein sequence ID" value="RSX54342.1"/>
    <property type="molecule type" value="Genomic_DNA"/>
</dbReference>
<evidence type="ECO:0000256" key="1">
    <source>
        <dbReference type="SAM" id="MobiDB-lite"/>
    </source>
</evidence>
<feature type="compositionally biased region" description="Low complexity" evidence="1">
    <location>
        <begin position="289"/>
        <end position="300"/>
    </location>
</feature>
<keyword evidence="2" id="KW-0132">Cell division</keyword>
<evidence type="ECO:0000313" key="3">
    <source>
        <dbReference type="Proteomes" id="UP000287533"/>
    </source>
</evidence>
<feature type="region of interest" description="Disordered" evidence="1">
    <location>
        <begin position="378"/>
        <end position="403"/>
    </location>
</feature>
<dbReference type="AlphaFoldDB" id="A0A430FND3"/>
<sequence>MAQKDAEAKGAGIARVGKRKWGYDPAQVDAFLDRAHTLYESEDDSLTQQDIQNVSFDLAKGGYDIAQVDAALARLEQAVVDQQTTREITDHGRVAWKARTEELYRQVCDHASRGLGERFARGRDSRPSYDRKQVDRIIDQIIDKASLGLGAEDIDDQTAKKLADVNSTSVANVIFTQRKGKRGYDERQVDFYLNVCVQLLSRLESFARVADYIGASSESSTATATAAATPRSASSVTPLFGDGDAYASAQSDVPAAPIAQPDDNPSFSELHEAEAALFTSAAATTAAADTTPAPAAAPAAAPVPPAPQPVVAQSVPPQPVVADTAASNGDASLAALSRLAGQADEPQLPSFAPAVSATPAAPAAPAAPAVFAEPAAPVAPQSQPAMPLFDQPQSAPAPETMPVSFAPAAKPQRRTGSIPKPVIQPVVQPLASADAADTAAAGADSTSAAPQARVTQSIPLNVPTHPQEPSTGSSTAAKHNEDPNSSFPNLYFDPAVSMSFDIPDLSFPTLNTTEENDSTTPKKD</sequence>
<dbReference type="OrthoDB" id="3480096at2"/>
<keyword evidence="3" id="KW-1185">Reference proteome</keyword>
<feature type="compositionally biased region" description="Low complexity" evidence="1">
    <location>
        <begin position="378"/>
        <end position="387"/>
    </location>
</feature>
<feature type="region of interest" description="Disordered" evidence="1">
    <location>
        <begin position="289"/>
        <end position="314"/>
    </location>
</feature>
<feature type="region of interest" description="Disordered" evidence="1">
    <location>
        <begin position="459"/>
        <end position="524"/>
    </location>
</feature>
<comment type="caution">
    <text evidence="2">The sequence shown here is derived from an EMBL/GenBank/DDBJ whole genome shotgun (WGS) entry which is preliminary data.</text>
</comment>
<dbReference type="NCBIfam" id="TIGR03544">
    <property type="entry name" value="DivI1A_domain"/>
    <property type="match status" value="2"/>
</dbReference>
<feature type="compositionally biased region" description="Polar residues" evidence="1">
    <location>
        <begin position="467"/>
        <end position="488"/>
    </location>
</feature>
<keyword evidence="2" id="KW-0131">Cell cycle</keyword>
<dbReference type="Proteomes" id="UP000287533">
    <property type="component" value="Unassembled WGS sequence"/>
</dbReference>
<evidence type="ECO:0000313" key="2">
    <source>
        <dbReference type="EMBL" id="RSX54342.1"/>
    </source>
</evidence>
<dbReference type="NCBIfam" id="TIGR03543">
    <property type="entry name" value="divI1A_rptt_fam"/>
    <property type="match status" value="1"/>
</dbReference>
<accession>A0A430FND3</accession>
<dbReference type="GO" id="GO:0051301">
    <property type="term" value="P:cell division"/>
    <property type="evidence" value="ECO:0007669"/>
    <property type="project" value="UniProtKB-KW"/>
</dbReference>